<keyword evidence="2" id="KW-0472">Membrane</keyword>
<accession>A0A803Q439</accession>
<protein>
    <recommendedName>
        <fullName evidence="3">COMM domain-containing protein</fullName>
    </recommendedName>
</protein>
<reference evidence="4" key="1">
    <citation type="submission" date="2018-11" db="EMBL/GenBank/DDBJ databases">
        <authorList>
            <person name="Grassa J C."/>
        </authorList>
    </citation>
    <scope>NUCLEOTIDE SEQUENCE [LARGE SCALE GENOMIC DNA]</scope>
</reference>
<feature type="region of interest" description="Disordered" evidence="1">
    <location>
        <begin position="260"/>
        <end position="279"/>
    </location>
</feature>
<dbReference type="PANTHER" id="PTHR15663">
    <property type="entry name" value="COMM DOMAIN-CONTAINING PROTEIN 9"/>
    <property type="match status" value="1"/>
</dbReference>
<dbReference type="OMA" id="KCVHENF"/>
<dbReference type="Proteomes" id="UP000596661">
    <property type="component" value="Chromosome 7"/>
</dbReference>
<dbReference type="EnsemblPlants" id="evm.model.07.1855">
    <property type="protein sequence ID" value="cds.evm.model.07.1855"/>
    <property type="gene ID" value="evm.TU.07.1855"/>
</dbReference>
<dbReference type="Gramene" id="evm.model.07.1855">
    <property type="protein sequence ID" value="cds.evm.model.07.1855"/>
    <property type="gene ID" value="evm.TU.07.1855"/>
</dbReference>
<dbReference type="InterPro" id="IPR017920">
    <property type="entry name" value="COMM"/>
</dbReference>
<sequence length="279" mass="31357">MEIGENSLYQQLHKLSGVKSEEALDQLISALWQTRKTGLRGHHDKSHFKTLLNLPSLSDLDPVINFLLFFLNGAFCLVLACLRCMIRKCAYGNFSGDDVLKVVPPDLPIELQRILLILFQKYQSQWKQDVSKEQRLLPRTNVSYHDKLSTPQTFTPFQPSSNTSARQNDPIAQLDQTGIGAASTPIVPENMGSFPNLKSMTWTMENCSSDQAKKVAIISLKLQDYLKSSSGEVEVKFQLTKDTLDAMLRSLTYINDQLSGMVGNSSEEPIQKKQKQSDT</sequence>
<dbReference type="AlphaFoldDB" id="A0A803Q439"/>
<proteinExistence type="predicted"/>
<feature type="transmembrane region" description="Helical" evidence="2">
    <location>
        <begin position="63"/>
        <end position="82"/>
    </location>
</feature>
<feature type="domain" description="COMM" evidence="3">
    <location>
        <begin position="193"/>
        <end position="252"/>
    </location>
</feature>
<dbReference type="EMBL" id="UZAU01000675">
    <property type="status" value="NOT_ANNOTATED_CDS"/>
    <property type="molecule type" value="Genomic_DNA"/>
</dbReference>
<reference evidence="4" key="2">
    <citation type="submission" date="2021-03" db="UniProtKB">
        <authorList>
            <consortium name="EnsemblPlants"/>
        </authorList>
    </citation>
    <scope>IDENTIFICATION</scope>
</reference>
<evidence type="ECO:0000259" key="3">
    <source>
        <dbReference type="Pfam" id="PF07258"/>
    </source>
</evidence>
<keyword evidence="2" id="KW-1133">Transmembrane helix</keyword>
<evidence type="ECO:0000313" key="4">
    <source>
        <dbReference type="EnsemblPlants" id="cds.evm.model.07.1855"/>
    </source>
</evidence>
<keyword evidence="2" id="KW-0812">Transmembrane</keyword>
<evidence type="ECO:0000256" key="1">
    <source>
        <dbReference type="SAM" id="MobiDB-lite"/>
    </source>
</evidence>
<organism evidence="4 5">
    <name type="scientific">Cannabis sativa</name>
    <name type="common">Hemp</name>
    <name type="synonym">Marijuana</name>
    <dbReference type="NCBI Taxonomy" id="3483"/>
    <lineage>
        <taxon>Eukaryota</taxon>
        <taxon>Viridiplantae</taxon>
        <taxon>Streptophyta</taxon>
        <taxon>Embryophyta</taxon>
        <taxon>Tracheophyta</taxon>
        <taxon>Spermatophyta</taxon>
        <taxon>Magnoliopsida</taxon>
        <taxon>eudicotyledons</taxon>
        <taxon>Gunneridae</taxon>
        <taxon>Pentapetalae</taxon>
        <taxon>rosids</taxon>
        <taxon>fabids</taxon>
        <taxon>Rosales</taxon>
        <taxon>Cannabaceae</taxon>
        <taxon>Cannabis</taxon>
    </lineage>
</organism>
<dbReference type="PANTHER" id="PTHR15663:SF6">
    <property type="entry name" value="COMM DOMAIN-CONTAINING PROTEIN-RELATED"/>
    <property type="match status" value="1"/>
</dbReference>
<name>A0A803Q439_CANSA</name>
<evidence type="ECO:0000313" key="5">
    <source>
        <dbReference type="Proteomes" id="UP000596661"/>
    </source>
</evidence>
<dbReference type="InterPro" id="IPR037360">
    <property type="entry name" value="COMMD9"/>
</dbReference>
<evidence type="ECO:0000256" key="2">
    <source>
        <dbReference type="SAM" id="Phobius"/>
    </source>
</evidence>
<keyword evidence="5" id="KW-1185">Reference proteome</keyword>
<dbReference type="Pfam" id="PF07258">
    <property type="entry name" value="COMM_domain"/>
    <property type="match status" value="1"/>
</dbReference>
<feature type="compositionally biased region" description="Basic and acidic residues" evidence="1">
    <location>
        <begin position="269"/>
        <end position="279"/>
    </location>
</feature>